<dbReference type="SMART" id="SM00824">
    <property type="entry name" value="PKS_TE"/>
    <property type="match status" value="1"/>
</dbReference>
<dbReference type="InterPro" id="IPR020802">
    <property type="entry name" value="TesA-like"/>
</dbReference>
<proteinExistence type="inferred from homology"/>
<dbReference type="SUPFAM" id="SSF53474">
    <property type="entry name" value="alpha/beta-Hydrolases"/>
    <property type="match status" value="1"/>
</dbReference>
<protein>
    <submittedName>
        <fullName evidence="4">Thioesterase</fullName>
    </submittedName>
</protein>
<dbReference type="EMBL" id="WBOF01000001">
    <property type="protein sequence ID" value="MQS14892.1"/>
    <property type="molecule type" value="Genomic_DNA"/>
</dbReference>
<dbReference type="Gene3D" id="3.40.50.1820">
    <property type="entry name" value="alpha/beta hydrolase"/>
    <property type="match status" value="1"/>
</dbReference>
<dbReference type="InterPro" id="IPR012223">
    <property type="entry name" value="TEII"/>
</dbReference>
<evidence type="ECO:0000313" key="5">
    <source>
        <dbReference type="Proteomes" id="UP000450000"/>
    </source>
</evidence>
<dbReference type="GO" id="GO:0008610">
    <property type="term" value="P:lipid biosynthetic process"/>
    <property type="evidence" value="ECO:0007669"/>
    <property type="project" value="TreeGrafter"/>
</dbReference>
<evidence type="ECO:0000256" key="2">
    <source>
        <dbReference type="ARBA" id="ARBA00022801"/>
    </source>
</evidence>
<gene>
    <name evidence="4" type="ORF">F7Q99_22170</name>
</gene>
<keyword evidence="5" id="KW-1185">Reference proteome</keyword>
<evidence type="ECO:0000313" key="4">
    <source>
        <dbReference type="EMBL" id="MQS14892.1"/>
    </source>
</evidence>
<name>A0A6N7KTD0_9ACTN</name>
<dbReference type="Pfam" id="PF00975">
    <property type="entry name" value="Thioesterase"/>
    <property type="match status" value="1"/>
</dbReference>
<evidence type="ECO:0000259" key="3">
    <source>
        <dbReference type="SMART" id="SM00824"/>
    </source>
</evidence>
<comment type="caution">
    <text evidence="4">The sequence shown here is derived from an EMBL/GenBank/DDBJ whole genome shotgun (WGS) entry which is preliminary data.</text>
</comment>
<dbReference type="PANTHER" id="PTHR11487:SF0">
    <property type="entry name" value="S-ACYL FATTY ACID SYNTHASE THIOESTERASE, MEDIUM CHAIN"/>
    <property type="match status" value="1"/>
</dbReference>
<dbReference type="Proteomes" id="UP000450000">
    <property type="component" value="Unassembled WGS sequence"/>
</dbReference>
<accession>A0A6N7KTD0</accession>
<dbReference type="GO" id="GO:0016787">
    <property type="term" value="F:hydrolase activity"/>
    <property type="evidence" value="ECO:0007669"/>
    <property type="project" value="UniProtKB-KW"/>
</dbReference>
<dbReference type="InterPro" id="IPR029058">
    <property type="entry name" value="AB_hydrolase_fold"/>
</dbReference>
<dbReference type="AlphaFoldDB" id="A0A6N7KTD0"/>
<keyword evidence="2" id="KW-0378">Hydrolase</keyword>
<feature type="domain" description="Thioesterase TesA-like" evidence="3">
    <location>
        <begin position="23"/>
        <end position="244"/>
    </location>
</feature>
<dbReference type="InterPro" id="IPR001031">
    <property type="entry name" value="Thioesterase"/>
</dbReference>
<reference evidence="4 5" key="1">
    <citation type="submission" date="2019-09" db="EMBL/GenBank/DDBJ databases">
        <title>Genome Sequences of Streptomyces kaniharaensis ATCC 21070.</title>
        <authorList>
            <person name="Zhu W."/>
            <person name="De Crecy-Lagard V."/>
            <person name="Richards N.G."/>
        </authorList>
    </citation>
    <scope>NUCLEOTIDE SEQUENCE [LARGE SCALE GENOMIC DNA]</scope>
    <source>
        <strain evidence="4 5">SF-557</strain>
    </source>
</reference>
<dbReference type="RefSeq" id="WP_326846976.1">
    <property type="nucleotide sequence ID" value="NZ_WBOF01000001.1"/>
</dbReference>
<comment type="similarity">
    <text evidence="1">Belongs to the thioesterase family.</text>
</comment>
<evidence type="ECO:0000256" key="1">
    <source>
        <dbReference type="ARBA" id="ARBA00007169"/>
    </source>
</evidence>
<dbReference type="PANTHER" id="PTHR11487">
    <property type="entry name" value="THIOESTERASE"/>
    <property type="match status" value="1"/>
</dbReference>
<sequence length="253" mass="27916">MTTATEEWVRRFHPADQAPARLVCFPHAGGSAPYFYHVGRMLAPGLDVLAVQYPGRQERRHEPVIDSVPELADRVVEQLRPWLDRPFALFGHSLGAVLAYEVARRLEAEGRRPLGLLASGHRAPHVERHNTAHLLDDDGLIAELRRLSGTDDALLADDELLRLVLPCVRGDYKAAETYTYRPGPPLACPIVGLTGDADPLVSVAEARGWVDHTTGGFELDVHPGGHFYLNDHVPALVERIRGFVARELANVNS</sequence>
<organism evidence="4 5">
    <name type="scientific">Streptomyces kaniharaensis</name>
    <dbReference type="NCBI Taxonomy" id="212423"/>
    <lineage>
        <taxon>Bacteria</taxon>
        <taxon>Bacillati</taxon>
        <taxon>Actinomycetota</taxon>
        <taxon>Actinomycetes</taxon>
        <taxon>Kitasatosporales</taxon>
        <taxon>Streptomycetaceae</taxon>
        <taxon>Streptomyces</taxon>
    </lineage>
</organism>